<evidence type="ECO:0000313" key="1">
    <source>
        <dbReference type="EMBL" id="KAF0688665.1"/>
    </source>
</evidence>
<accession>A0A485LDS9</accession>
<name>A0A485LDS9_9STRA</name>
<proteinExistence type="predicted"/>
<reference evidence="1" key="2">
    <citation type="submission" date="2019-06" db="EMBL/GenBank/DDBJ databases">
        <title>Genomics analysis of Aphanomyces spp. identifies a new class of oomycete effector associated with host adaptation.</title>
        <authorList>
            <person name="Gaulin E."/>
        </authorList>
    </citation>
    <scope>NUCLEOTIDE SEQUENCE</scope>
    <source>
        <strain evidence="1">CBS 578.67</strain>
    </source>
</reference>
<dbReference type="AlphaFoldDB" id="A0A485LDS9"/>
<protein>
    <submittedName>
        <fullName evidence="2">Aste57867_19735 protein</fullName>
    </submittedName>
</protein>
<dbReference type="EMBL" id="CAADRA010006735">
    <property type="protein sequence ID" value="VFT96433.1"/>
    <property type="molecule type" value="Genomic_DNA"/>
</dbReference>
<gene>
    <name evidence="2" type="primary">Aste57867_19735</name>
    <name evidence="1" type="ORF">As57867_019670</name>
    <name evidence="2" type="ORF">ASTE57867_19735</name>
</gene>
<dbReference type="EMBL" id="VJMH01006712">
    <property type="protein sequence ID" value="KAF0688665.1"/>
    <property type="molecule type" value="Genomic_DNA"/>
</dbReference>
<evidence type="ECO:0000313" key="3">
    <source>
        <dbReference type="Proteomes" id="UP000332933"/>
    </source>
</evidence>
<evidence type="ECO:0000313" key="2">
    <source>
        <dbReference type="EMBL" id="VFT96433.1"/>
    </source>
</evidence>
<organism evidence="2 3">
    <name type="scientific">Aphanomyces stellatus</name>
    <dbReference type="NCBI Taxonomy" id="120398"/>
    <lineage>
        <taxon>Eukaryota</taxon>
        <taxon>Sar</taxon>
        <taxon>Stramenopiles</taxon>
        <taxon>Oomycota</taxon>
        <taxon>Saprolegniomycetes</taxon>
        <taxon>Saprolegniales</taxon>
        <taxon>Verrucalvaceae</taxon>
        <taxon>Aphanomyces</taxon>
    </lineage>
</organism>
<sequence length="109" mass="11995">MITKDYKLGQMGPALAAPYGLETLVLHSFSPIDTYATQLALALKSHASLRHLHVMYLGEASAQGLRMLMALPNLQTFHVCLSSSVAKPQEKLVESIAQEMGVDLELTRW</sequence>
<dbReference type="Proteomes" id="UP000332933">
    <property type="component" value="Unassembled WGS sequence"/>
</dbReference>
<keyword evidence="3" id="KW-1185">Reference proteome</keyword>
<reference evidence="2 3" key="1">
    <citation type="submission" date="2019-03" db="EMBL/GenBank/DDBJ databases">
        <authorList>
            <person name="Gaulin E."/>
            <person name="Dumas B."/>
        </authorList>
    </citation>
    <scope>NUCLEOTIDE SEQUENCE [LARGE SCALE GENOMIC DNA]</scope>
    <source>
        <strain evidence="2">CBS 568.67</strain>
    </source>
</reference>